<evidence type="ECO:0000313" key="4">
    <source>
        <dbReference type="Proteomes" id="UP000826661"/>
    </source>
</evidence>
<dbReference type="InterPro" id="IPR000845">
    <property type="entry name" value="Nucleoside_phosphorylase_d"/>
</dbReference>
<accession>A0A8G0LIU2</accession>
<dbReference type="SUPFAM" id="SSF53167">
    <property type="entry name" value="Purine and uridine phosphorylases"/>
    <property type="match status" value="1"/>
</dbReference>
<dbReference type="AlphaFoldDB" id="A0A8G0LIU2"/>
<name>A0A8G0LIU2_9HYPO</name>
<sequence>MPSNTSISNHGSGPQNISSGDGPQYNNNASGIQINSSNFAGFNPFRELAKIERLPMENRGGMPSDDQPRCREDFHVAIICTLPLEYDAVSLVFDQFWDEDGDSYGRAHSDTNTYTTGQIGKHNVVLALLPNIGTVSAAGAAANFRSSYSAVKLTLLVGICGGVPGTGVDEILLGDVVISKTVIQHTLGRQYPNKFMTKDTVYDSLGRPNKDIRSLIASFETERGRRQLRQKAGQYLRDLQSAAIKERHRCSYRYPGVDEDKLFAASYHHKHRASQKCKCNQESDGLCEEAAQTLCSTLMCDEGQLVRRERLLMKKDLELDDAQCPEIFVGCVASGDTVMKSGEHRDRISRQRDIIAFEMEGAGIWDELPCIIIKGVCDYADSHKNKVWQPFAAATAASVMKAMLGRYALTEPSPSYSRVIPGSHVR</sequence>
<dbReference type="GO" id="GO:0003824">
    <property type="term" value="F:catalytic activity"/>
    <property type="evidence" value="ECO:0007669"/>
    <property type="project" value="InterPro"/>
</dbReference>
<keyword evidence="4" id="KW-1185">Reference proteome</keyword>
<dbReference type="InterPro" id="IPR035994">
    <property type="entry name" value="Nucleoside_phosphorylase_sf"/>
</dbReference>
<gene>
    <name evidence="3" type="ORF">H0G86_010086</name>
</gene>
<dbReference type="GO" id="GO:0009116">
    <property type="term" value="P:nucleoside metabolic process"/>
    <property type="evidence" value="ECO:0007669"/>
    <property type="project" value="InterPro"/>
</dbReference>
<dbReference type="InterPro" id="IPR053137">
    <property type="entry name" value="NLR-like"/>
</dbReference>
<evidence type="ECO:0000259" key="2">
    <source>
        <dbReference type="Pfam" id="PF01048"/>
    </source>
</evidence>
<evidence type="ECO:0000313" key="3">
    <source>
        <dbReference type="EMBL" id="QYT03118.1"/>
    </source>
</evidence>
<feature type="domain" description="Nucleoside phosphorylase" evidence="2">
    <location>
        <begin position="76"/>
        <end position="200"/>
    </location>
</feature>
<dbReference type="Proteomes" id="UP000826661">
    <property type="component" value="Chromosome V"/>
</dbReference>
<dbReference type="Pfam" id="PF01048">
    <property type="entry name" value="PNP_UDP_1"/>
    <property type="match status" value="1"/>
</dbReference>
<dbReference type="PANTHER" id="PTHR46082">
    <property type="entry name" value="ATP/GTP-BINDING PROTEIN-RELATED"/>
    <property type="match status" value="1"/>
</dbReference>
<evidence type="ECO:0000256" key="1">
    <source>
        <dbReference type="SAM" id="MobiDB-lite"/>
    </source>
</evidence>
<reference evidence="3 4" key="1">
    <citation type="journal article" date="2021" name="BMC Genomics">
        <title>Telomere-to-telomere genome assembly of asparaginase-producing Trichoderma simmonsii.</title>
        <authorList>
            <person name="Chung D."/>
            <person name="Kwon Y.M."/>
            <person name="Yang Y."/>
        </authorList>
    </citation>
    <scope>NUCLEOTIDE SEQUENCE [LARGE SCALE GENOMIC DNA]</scope>
    <source>
        <strain evidence="3 4">GH-Sj1</strain>
    </source>
</reference>
<dbReference type="EMBL" id="CP075868">
    <property type="protein sequence ID" value="QYT03118.1"/>
    <property type="molecule type" value="Genomic_DNA"/>
</dbReference>
<proteinExistence type="predicted"/>
<feature type="region of interest" description="Disordered" evidence="1">
    <location>
        <begin position="1"/>
        <end position="30"/>
    </location>
</feature>
<dbReference type="PANTHER" id="PTHR46082:SF6">
    <property type="entry name" value="AAA+ ATPASE DOMAIN-CONTAINING PROTEIN-RELATED"/>
    <property type="match status" value="1"/>
</dbReference>
<dbReference type="Gene3D" id="3.40.50.1580">
    <property type="entry name" value="Nucleoside phosphorylase domain"/>
    <property type="match status" value="1"/>
</dbReference>
<organism evidence="3 4">
    <name type="scientific">Trichoderma simmonsii</name>
    <dbReference type="NCBI Taxonomy" id="1491479"/>
    <lineage>
        <taxon>Eukaryota</taxon>
        <taxon>Fungi</taxon>
        <taxon>Dikarya</taxon>
        <taxon>Ascomycota</taxon>
        <taxon>Pezizomycotina</taxon>
        <taxon>Sordariomycetes</taxon>
        <taxon>Hypocreomycetidae</taxon>
        <taxon>Hypocreales</taxon>
        <taxon>Hypocreaceae</taxon>
        <taxon>Trichoderma</taxon>
    </lineage>
</organism>
<protein>
    <submittedName>
        <fullName evidence="3">PNP_UDP_1 domain-containing protein</fullName>
    </submittedName>
</protein>